<dbReference type="InterPro" id="IPR017896">
    <property type="entry name" value="4Fe4S_Fe-S-bd"/>
</dbReference>
<dbReference type="GO" id="GO:0051539">
    <property type="term" value="F:4 iron, 4 sulfur cluster binding"/>
    <property type="evidence" value="ECO:0007669"/>
    <property type="project" value="UniProtKB-KW"/>
</dbReference>
<dbReference type="EMBL" id="QTZN02000017">
    <property type="protein sequence ID" value="MVB07157.1"/>
    <property type="molecule type" value="Genomic_DNA"/>
</dbReference>
<proteinExistence type="predicted"/>
<dbReference type="RefSeq" id="WP_156195697.1">
    <property type="nucleotide sequence ID" value="NZ_QTZN02000017.1"/>
</dbReference>
<protein>
    <submittedName>
        <fullName evidence="6">4Fe-4S dicluster domain-containing protein</fullName>
    </submittedName>
</protein>
<dbReference type="Pfam" id="PF00037">
    <property type="entry name" value="Fer4"/>
    <property type="match status" value="1"/>
</dbReference>
<evidence type="ECO:0000259" key="5">
    <source>
        <dbReference type="PROSITE" id="PS51379"/>
    </source>
</evidence>
<evidence type="ECO:0000256" key="2">
    <source>
        <dbReference type="ARBA" id="ARBA00022723"/>
    </source>
</evidence>
<dbReference type="PROSITE" id="PS00198">
    <property type="entry name" value="4FE4S_FER_1"/>
    <property type="match status" value="1"/>
</dbReference>
<dbReference type="AlphaFoldDB" id="A0A7M4D5M3"/>
<feature type="domain" description="4Fe-4S ferredoxin-type" evidence="5">
    <location>
        <begin position="38"/>
        <end position="67"/>
    </location>
</feature>
<dbReference type="Proteomes" id="UP000285951">
    <property type="component" value="Unassembled WGS sequence"/>
</dbReference>
<evidence type="ECO:0000256" key="1">
    <source>
        <dbReference type="ARBA" id="ARBA00022485"/>
    </source>
</evidence>
<keyword evidence="8" id="KW-1185">Reference proteome</keyword>
<sequence>MSHIIITTEECTWLSGNCSAECADACPMDAISLSASGNFLIVNSDKCVGCEACEEVCPEGAILILEC</sequence>
<keyword evidence="2" id="KW-0479">Metal-binding</keyword>
<reference evidence="7 8" key="1">
    <citation type="submission" date="2019-11" db="EMBL/GenBank/DDBJ databases">
        <title>Draft genome sequence of Labilibaculum sp. strain SYP isolated from Black Sea.</title>
        <authorList>
            <person name="Yadav S."/>
            <person name="Villanueva L."/>
        </authorList>
    </citation>
    <scope>NUCLEOTIDE SEQUENCE [LARGE SCALE GENOMIC DNA]</scope>
    <source>
        <strain evidence="7 8">44</strain>
    </source>
</reference>
<evidence type="ECO:0000313" key="6">
    <source>
        <dbReference type="EMBL" id="MUP37952.1"/>
    </source>
</evidence>
<keyword evidence="3" id="KW-0408">Iron</keyword>
<dbReference type="InterPro" id="IPR017900">
    <property type="entry name" value="4Fe4S_Fe_S_CS"/>
</dbReference>
<feature type="domain" description="4Fe-4S ferredoxin-type" evidence="5">
    <location>
        <begin position="2"/>
        <end position="36"/>
    </location>
</feature>
<evidence type="ECO:0000313" key="9">
    <source>
        <dbReference type="Proteomes" id="UP000462449"/>
    </source>
</evidence>
<dbReference type="Gene3D" id="3.30.70.20">
    <property type="match status" value="1"/>
</dbReference>
<accession>A0A7M4D5M3</accession>
<comment type="caution">
    <text evidence="6">The sequence shown here is derived from an EMBL/GenBank/DDBJ whole genome shotgun (WGS) entry which is preliminary data.</text>
</comment>
<dbReference type="SUPFAM" id="SSF54862">
    <property type="entry name" value="4Fe-4S ferredoxins"/>
    <property type="match status" value="1"/>
</dbReference>
<dbReference type="PROSITE" id="PS51379">
    <property type="entry name" value="4FE4S_FER_2"/>
    <property type="match status" value="2"/>
</dbReference>
<dbReference type="GO" id="GO:0046872">
    <property type="term" value="F:metal ion binding"/>
    <property type="evidence" value="ECO:0007669"/>
    <property type="project" value="UniProtKB-KW"/>
</dbReference>
<dbReference type="Proteomes" id="UP000462449">
    <property type="component" value="Unassembled WGS sequence"/>
</dbReference>
<organism evidence="6 9">
    <name type="scientific">Labilibaculum euxinus</name>
    <dbReference type="NCBI Taxonomy" id="2686357"/>
    <lineage>
        <taxon>Bacteria</taxon>
        <taxon>Pseudomonadati</taxon>
        <taxon>Bacteroidota</taxon>
        <taxon>Bacteroidia</taxon>
        <taxon>Marinilabiliales</taxon>
        <taxon>Marinifilaceae</taxon>
        <taxon>Labilibaculum</taxon>
    </lineage>
</organism>
<evidence type="ECO:0000313" key="7">
    <source>
        <dbReference type="EMBL" id="MVB07157.1"/>
    </source>
</evidence>
<keyword evidence="4" id="KW-0411">Iron-sulfur</keyword>
<reference evidence="6 9" key="2">
    <citation type="submission" date="2019-12" db="EMBL/GenBank/DDBJ databases">
        <title>Draft genome sequence of Labilibaculum sp. strain 44 isolated from deep waters of Black Sea.</title>
        <authorList>
            <person name="Yadav S."/>
            <person name="Villanueva L."/>
        </authorList>
    </citation>
    <scope>NUCLEOTIDE SEQUENCE [LARGE SCALE GENOMIC DNA]</scope>
    <source>
        <strain evidence="6 9">44</strain>
    </source>
</reference>
<evidence type="ECO:0000256" key="3">
    <source>
        <dbReference type="ARBA" id="ARBA00023004"/>
    </source>
</evidence>
<dbReference type="PANTHER" id="PTHR43687">
    <property type="entry name" value="ADENYLYLSULFATE REDUCTASE, BETA SUBUNIT"/>
    <property type="match status" value="1"/>
</dbReference>
<evidence type="ECO:0000256" key="4">
    <source>
        <dbReference type="ARBA" id="ARBA00023014"/>
    </source>
</evidence>
<evidence type="ECO:0000313" key="8">
    <source>
        <dbReference type="Proteomes" id="UP000285951"/>
    </source>
</evidence>
<name>A0A7M4D5M3_9BACT</name>
<dbReference type="InterPro" id="IPR050572">
    <property type="entry name" value="Fe-S_Ferredoxin"/>
</dbReference>
<gene>
    <name evidence="7" type="ORF">DWB62_009020</name>
    <name evidence="6" type="ORF">GNY23_09020</name>
</gene>
<dbReference type="EMBL" id="WOTW01000017">
    <property type="protein sequence ID" value="MUP37952.1"/>
    <property type="molecule type" value="Genomic_DNA"/>
</dbReference>
<dbReference type="OrthoDB" id="9813995at2"/>
<keyword evidence="1" id="KW-0004">4Fe-4S</keyword>
<dbReference type="PANTHER" id="PTHR43687:SF1">
    <property type="entry name" value="FERREDOXIN III"/>
    <property type="match status" value="1"/>
</dbReference>